<dbReference type="RefSeq" id="WP_123217740.1">
    <property type="nucleotide sequence ID" value="NZ_RJTM01000136.1"/>
</dbReference>
<dbReference type="GO" id="GO:0008237">
    <property type="term" value="F:metallopeptidase activity"/>
    <property type="evidence" value="ECO:0007669"/>
    <property type="project" value="InterPro"/>
</dbReference>
<reference evidence="3 4" key="1">
    <citation type="submission" date="2018-10" db="EMBL/GenBank/DDBJ databases">
        <title>Sinomicrobium pectinilyticum sp. nov., a pectinase-producing bacterium isolated from alkaline and saline soil, and emended description of the genus Sinomicrobium.</title>
        <authorList>
            <person name="Cheng B."/>
            <person name="Li C."/>
            <person name="Lai Q."/>
            <person name="Du M."/>
            <person name="Shao Z."/>
            <person name="Xu P."/>
            <person name="Yang C."/>
        </authorList>
    </citation>
    <scope>NUCLEOTIDE SEQUENCE [LARGE SCALE GENOMIC DNA]</scope>
    <source>
        <strain evidence="3 4">5DNS001</strain>
    </source>
</reference>
<comment type="caution">
    <text evidence="3">The sequence shown here is derived from an EMBL/GenBank/DDBJ whole genome shotgun (WGS) entry which is preliminary data.</text>
</comment>
<dbReference type="Proteomes" id="UP000267469">
    <property type="component" value="Unassembled WGS sequence"/>
</dbReference>
<keyword evidence="3" id="KW-0645">Protease</keyword>
<dbReference type="OrthoDB" id="100605at2"/>
<keyword evidence="1" id="KW-0472">Membrane</keyword>
<dbReference type="GO" id="GO:0008270">
    <property type="term" value="F:zinc ion binding"/>
    <property type="evidence" value="ECO:0007669"/>
    <property type="project" value="InterPro"/>
</dbReference>
<feature type="transmembrane region" description="Helical" evidence="1">
    <location>
        <begin position="141"/>
        <end position="164"/>
    </location>
</feature>
<feature type="transmembrane region" description="Helical" evidence="1">
    <location>
        <begin position="171"/>
        <end position="191"/>
    </location>
</feature>
<feature type="transmembrane region" description="Helical" evidence="1">
    <location>
        <begin position="97"/>
        <end position="121"/>
    </location>
</feature>
<dbReference type="InterPro" id="IPR014782">
    <property type="entry name" value="Peptidase_M1_dom"/>
</dbReference>
<dbReference type="SUPFAM" id="SSF55486">
    <property type="entry name" value="Metalloproteases ('zincins'), catalytic domain"/>
    <property type="match status" value="1"/>
</dbReference>
<dbReference type="AlphaFoldDB" id="A0A3N0DRP9"/>
<dbReference type="Pfam" id="PF01433">
    <property type="entry name" value="Peptidase_M1"/>
    <property type="match status" value="1"/>
</dbReference>
<accession>A0A3N0DRP9</accession>
<gene>
    <name evidence="3" type="ORF">ED312_19625</name>
</gene>
<protein>
    <submittedName>
        <fullName evidence="3">Aminopeptidase</fullName>
    </submittedName>
</protein>
<organism evidence="3 4">
    <name type="scientific">Sinomicrobium pectinilyticum</name>
    <dbReference type="NCBI Taxonomy" id="1084421"/>
    <lineage>
        <taxon>Bacteria</taxon>
        <taxon>Pseudomonadati</taxon>
        <taxon>Bacteroidota</taxon>
        <taxon>Flavobacteriia</taxon>
        <taxon>Flavobacteriales</taxon>
        <taxon>Flavobacteriaceae</taxon>
        <taxon>Sinomicrobium</taxon>
    </lineage>
</organism>
<evidence type="ECO:0000259" key="2">
    <source>
        <dbReference type="Pfam" id="PF01433"/>
    </source>
</evidence>
<dbReference type="EMBL" id="RJTM01000136">
    <property type="protein sequence ID" value="RNL78156.1"/>
    <property type="molecule type" value="Genomic_DNA"/>
</dbReference>
<evidence type="ECO:0000313" key="3">
    <source>
        <dbReference type="EMBL" id="RNL78156.1"/>
    </source>
</evidence>
<feature type="transmembrane region" description="Helical" evidence="1">
    <location>
        <begin position="448"/>
        <end position="470"/>
    </location>
</feature>
<dbReference type="GO" id="GO:0004177">
    <property type="term" value="F:aminopeptidase activity"/>
    <property type="evidence" value="ECO:0007669"/>
    <property type="project" value="UniProtKB-KW"/>
</dbReference>
<feature type="transmembrane region" description="Helical" evidence="1">
    <location>
        <begin position="413"/>
        <end position="436"/>
    </location>
</feature>
<keyword evidence="1" id="KW-0812">Transmembrane</keyword>
<feature type="transmembrane region" description="Helical" evidence="1">
    <location>
        <begin position="520"/>
        <end position="543"/>
    </location>
</feature>
<dbReference type="Pfam" id="PF13346">
    <property type="entry name" value="ABC2_membrane_5"/>
    <property type="match status" value="1"/>
</dbReference>
<name>A0A3N0DRP9_SINP1</name>
<proteinExistence type="predicted"/>
<feature type="transmembrane region" description="Helical" evidence="1">
    <location>
        <begin position="361"/>
        <end position="383"/>
    </location>
</feature>
<feature type="transmembrane region" description="Helical" evidence="1">
    <location>
        <begin position="12"/>
        <end position="32"/>
    </location>
</feature>
<dbReference type="Gene3D" id="1.10.390.10">
    <property type="entry name" value="Neutral Protease Domain 2"/>
    <property type="match status" value="1"/>
</dbReference>
<dbReference type="InterPro" id="IPR025699">
    <property type="entry name" value="ABC2_memb-like"/>
</dbReference>
<evidence type="ECO:0000313" key="4">
    <source>
        <dbReference type="Proteomes" id="UP000267469"/>
    </source>
</evidence>
<keyword evidence="1" id="KW-1133">Transmembrane helix</keyword>
<keyword evidence="3" id="KW-0031">Aminopeptidase</keyword>
<dbReference type="InterPro" id="IPR027268">
    <property type="entry name" value="Peptidase_M4/M1_CTD_sf"/>
</dbReference>
<feature type="transmembrane region" description="Helical" evidence="1">
    <location>
        <begin position="555"/>
        <end position="572"/>
    </location>
</feature>
<sequence>MKQIFFFDLRSYFHRYITYIVVIALLCMGIFAGSRFNLSVGEEVYLNSPYTIGFMVAMLSISVIFIATVLALQLLFKEGDSRFDAVLFTTPVSRKSFVLGRFFSFFTLTFGCFALLVLGFASGQNFHDGMEMQSHTQTGSYLYPFVVFGLVNALFTCSVLYAVAWITHRKLPVVSAGLMLYIFYLVILLFSNSPFMAGSMPQSVFAQQISALTDPFGLSAYFYEARDFTVSRRNTNLVPLTGYFLINRVLFTGVSFLFIIIGCKYFSFSAKRNGALKQRRLKSVEKNGGAENTSFVVASPAFGTLALLRSAGSFMKKDLTYLFKSITLVAVSVLLLFYVGMEIYAEIEGGIRLPQKYAGSGLMVSVISENFHFLGLLIVAYFVNDLFWRSRISGFYDIENSTFFARTKLAGHWLSCSTLLLFFSVLLLLQGLIFQYSYGYFHIDGQAYTGVFVFNTFPLILFAGAALLINDRIRNRYLALGVSLLLILLITGPVSQKLIRQPLLRFFAGHTLPYSDFNGYGVYLSSFLLRLLFGLCVIGLLWLINSSIKYRKINMPIILCCVVLAGTAFFSGKKFTEGYLPVNKTDMLQTAARYEQEYRKYQFVPQPVITDVKTRIALYPDQNAYAVTGQYVLKNKTDESIHKILLNFHPDLKVEKAVFRASGRDKIISEKITGLVLQEPLLPGDSATLHFELACKWYPVNGHRSFNAIIENGSFMRISRYYPRIGYQPDHEITDKNERKRYGLGEATAVKRLNAPKIHNDFIHLDMTISTTADQVAVGTGELIREWQEDDRNHFHYKTKEAIPFRFAVSSGVYTGKTVEYEGIRIRVLYHPRHYENTAHLIDNIKNTLDYCISNFGAFPFQSVTFAEVSSFTKGFAATAYPAVIFMTEDMVFHANIKADRQQDVINELAGHELSHLWWGNNRIAPDDREGAPMLTETLAMYTEMMLYKKMHGREKMMERVKMHRQIYNAEKGFAPPQPLYKVTGENIHISYSKGAVVMVALSELIGEHNVNKALKEFLRKHCYPQEAPVSTDLINEFLKVSDKKYHGKIKTLFEKNN</sequence>
<feature type="transmembrane region" description="Helical" evidence="1">
    <location>
        <begin position="52"/>
        <end position="76"/>
    </location>
</feature>
<feature type="transmembrane region" description="Helical" evidence="1">
    <location>
        <begin position="477"/>
        <end position="495"/>
    </location>
</feature>
<feature type="transmembrane region" description="Helical" evidence="1">
    <location>
        <begin position="249"/>
        <end position="270"/>
    </location>
</feature>
<feature type="transmembrane region" description="Helical" evidence="1">
    <location>
        <begin position="319"/>
        <end position="341"/>
    </location>
</feature>
<evidence type="ECO:0000256" key="1">
    <source>
        <dbReference type="SAM" id="Phobius"/>
    </source>
</evidence>
<feature type="domain" description="Peptidase M1 membrane alanine aminopeptidase" evidence="2">
    <location>
        <begin position="847"/>
        <end position="1043"/>
    </location>
</feature>
<keyword evidence="4" id="KW-1185">Reference proteome</keyword>
<keyword evidence="3" id="KW-0378">Hydrolase</keyword>